<dbReference type="CDD" id="cd01736">
    <property type="entry name" value="LSm14_N"/>
    <property type="match status" value="1"/>
</dbReference>
<feature type="domain" description="TFG box profile" evidence="6">
    <location>
        <begin position="564"/>
        <end position="584"/>
    </location>
</feature>
<feature type="domain" description="FFD box profile" evidence="5">
    <location>
        <begin position="542"/>
        <end position="557"/>
    </location>
</feature>
<reference evidence="7" key="1">
    <citation type="submission" date="2022-04" db="EMBL/GenBank/DDBJ databases">
        <title>Carnegiea gigantea Genome sequencing and assembly v2.</title>
        <authorList>
            <person name="Copetti D."/>
            <person name="Sanderson M.J."/>
            <person name="Burquez A."/>
            <person name="Wojciechowski M.F."/>
        </authorList>
    </citation>
    <scope>NUCLEOTIDE SEQUENCE</scope>
    <source>
        <strain evidence="7">SGP5-SGP5p</strain>
        <tissue evidence="7">Aerial part</tissue>
    </source>
</reference>
<dbReference type="PROSITE" id="PS51513">
    <property type="entry name" value="FFD"/>
    <property type="match status" value="1"/>
</dbReference>
<evidence type="ECO:0000256" key="2">
    <source>
        <dbReference type="PROSITE-ProRule" id="PRU00869"/>
    </source>
</evidence>
<feature type="region of interest" description="Disordered" evidence="3">
    <location>
        <begin position="374"/>
        <end position="483"/>
    </location>
</feature>
<evidence type="ECO:0000259" key="5">
    <source>
        <dbReference type="PROSITE" id="PS51513"/>
    </source>
</evidence>
<evidence type="ECO:0000256" key="3">
    <source>
        <dbReference type="SAM" id="MobiDB-lite"/>
    </source>
</evidence>
<dbReference type="InterPro" id="IPR010920">
    <property type="entry name" value="LSM_dom_sf"/>
</dbReference>
<feature type="region of interest" description="Disordered" evidence="3">
    <location>
        <begin position="506"/>
        <end position="538"/>
    </location>
</feature>
<feature type="compositionally biased region" description="Low complexity" evidence="3">
    <location>
        <begin position="415"/>
        <end position="428"/>
    </location>
</feature>
<dbReference type="Pfam" id="PF09532">
    <property type="entry name" value="FDF"/>
    <property type="match status" value="1"/>
</dbReference>
<evidence type="ECO:0000313" key="8">
    <source>
        <dbReference type="Proteomes" id="UP001153076"/>
    </source>
</evidence>
<feature type="compositionally biased region" description="Polar residues" evidence="3">
    <location>
        <begin position="388"/>
        <end position="401"/>
    </location>
</feature>
<feature type="compositionally biased region" description="Low complexity" evidence="3">
    <location>
        <begin position="374"/>
        <end position="387"/>
    </location>
</feature>
<dbReference type="Proteomes" id="UP001153076">
    <property type="component" value="Unassembled WGS sequence"/>
</dbReference>
<feature type="compositionally biased region" description="Basic residues" evidence="3">
    <location>
        <begin position="457"/>
        <end position="476"/>
    </location>
</feature>
<dbReference type="PANTHER" id="PTHR13586">
    <property type="entry name" value="SCD6 PROTEIN-RELATED"/>
    <property type="match status" value="1"/>
</dbReference>
<dbReference type="EMBL" id="JAKOGI010000078">
    <property type="protein sequence ID" value="KAJ8445382.1"/>
    <property type="molecule type" value="Genomic_DNA"/>
</dbReference>
<feature type="region of interest" description="Disordered" evidence="3">
    <location>
        <begin position="586"/>
        <end position="611"/>
    </location>
</feature>
<feature type="compositionally biased region" description="Low complexity" evidence="3">
    <location>
        <begin position="276"/>
        <end position="291"/>
    </location>
</feature>
<dbReference type="GO" id="GO:0003729">
    <property type="term" value="F:mRNA binding"/>
    <property type="evidence" value="ECO:0007669"/>
    <property type="project" value="TreeGrafter"/>
</dbReference>
<dbReference type="GO" id="GO:0033962">
    <property type="term" value="P:P-body assembly"/>
    <property type="evidence" value="ECO:0007669"/>
    <property type="project" value="TreeGrafter"/>
</dbReference>
<evidence type="ECO:0000259" key="4">
    <source>
        <dbReference type="PROSITE" id="PS51512"/>
    </source>
</evidence>
<sequence length="628" mass="66155">MAGEAPKTTSSADSYIGSLISLTSKSEIRYEGILYSINTEESSIGLRNAEMGSTLLETTSLLVRDKIIYLPFHLVGIRFLRVRSFGTEGRKKDGPQVAPIDKVYEYILFRGSDIKDLQVKSSPPVQAVALSSSIDNDPAIIQSHYPLPASTSTNLPPTVSASSDVNLHPPQLGHPGSTFQGALPLYQSGGGLGPWGPAPPPGGNGGGLTMPMFWPGFYGPPNGLPHLPQQSLLRPPPGLSVPPSLSQQMQYSGFNSSLSAGATNLPGSKLPEIPPSLITSSSSSTASTSVSLPQLNLPPMPSTHLSSETLSSSAVPKALNAVLSTLTFPTISALAISAPDAGSIAPAASNKSNAVPSSSLPLLGISETTSSAISSSASSHADAPTSSLLTPDQLRSGQTPTSAPPSEVADKDVEVVQVSSSSSEPKVPAAKEAQPPILPLPPASKAFHKPNNGASFHQRHNYNYRGHGRGRGRGRGRGSGGSRAVARFTEDFDFTAMNEKFKKEEVWGQLGKSKKDKEGHDVGDGSEDELEEELPQIDVKQPVYNKEDFFDTLSCNTLDQDSQSGRTRFSEQLKIDAETFGEFVRYRGGRGGRGPGNGGRGRGRGSYYGRGYGYGGRGRGRAISARAS</sequence>
<name>A0A9Q1KML1_9CARY</name>
<feature type="region of interest" description="Disordered" evidence="3">
    <location>
        <begin position="225"/>
        <end position="247"/>
    </location>
</feature>
<keyword evidence="8" id="KW-1185">Reference proteome</keyword>
<dbReference type="PROSITE" id="PS51512">
    <property type="entry name" value="DFDF"/>
    <property type="match status" value="1"/>
</dbReference>
<dbReference type="GO" id="GO:0000932">
    <property type="term" value="C:P-body"/>
    <property type="evidence" value="ECO:0007669"/>
    <property type="project" value="TreeGrafter"/>
</dbReference>
<feature type="short sequence motif" description="TFG box" evidence="2">
    <location>
        <begin position="564"/>
        <end position="584"/>
    </location>
</feature>
<evidence type="ECO:0008006" key="9">
    <source>
        <dbReference type="Google" id="ProtNLM"/>
    </source>
</evidence>
<dbReference type="Gene3D" id="2.30.30.100">
    <property type="match status" value="1"/>
</dbReference>
<feature type="region of interest" description="Disordered" evidence="3">
    <location>
        <begin position="263"/>
        <end position="308"/>
    </location>
</feature>
<feature type="compositionally biased region" description="Acidic residues" evidence="3">
    <location>
        <begin position="524"/>
        <end position="535"/>
    </location>
</feature>
<evidence type="ECO:0000256" key="1">
    <source>
        <dbReference type="PROSITE-ProRule" id="PRU00846"/>
    </source>
</evidence>
<accession>A0A9Q1KML1</accession>
<feature type="compositionally biased region" description="Basic and acidic residues" evidence="3">
    <location>
        <begin position="513"/>
        <end position="523"/>
    </location>
</feature>
<dbReference type="SMART" id="SM01271">
    <property type="entry name" value="LSM14"/>
    <property type="match status" value="1"/>
</dbReference>
<dbReference type="AlphaFoldDB" id="A0A9Q1KML1"/>
<dbReference type="PANTHER" id="PTHR13586:SF0">
    <property type="entry name" value="TRAILER HITCH, ISOFORM H"/>
    <property type="match status" value="1"/>
</dbReference>
<feature type="domain" description="DFDF" evidence="4">
    <location>
        <begin position="480"/>
        <end position="516"/>
    </location>
</feature>
<proteinExistence type="predicted"/>
<feature type="compositionally biased region" description="Gly residues" evidence="3">
    <location>
        <begin position="589"/>
        <end position="611"/>
    </location>
</feature>
<evidence type="ECO:0000313" key="7">
    <source>
        <dbReference type="EMBL" id="KAJ8445382.1"/>
    </source>
</evidence>
<dbReference type="GO" id="GO:0034063">
    <property type="term" value="P:stress granule assembly"/>
    <property type="evidence" value="ECO:0007669"/>
    <property type="project" value="TreeGrafter"/>
</dbReference>
<dbReference type="Pfam" id="PF12701">
    <property type="entry name" value="LSM14"/>
    <property type="match status" value="1"/>
</dbReference>
<feature type="short sequence motif" description="FFD box" evidence="1">
    <location>
        <begin position="542"/>
        <end position="557"/>
    </location>
</feature>
<dbReference type="InterPro" id="IPR019050">
    <property type="entry name" value="FDF_dom"/>
</dbReference>
<gene>
    <name evidence="7" type="ORF">Cgig2_010740</name>
</gene>
<dbReference type="SUPFAM" id="SSF50182">
    <property type="entry name" value="Sm-like ribonucleoproteins"/>
    <property type="match status" value="2"/>
</dbReference>
<dbReference type="OrthoDB" id="21539at2759"/>
<dbReference type="PROSITE" id="PS51536">
    <property type="entry name" value="TFG"/>
    <property type="match status" value="1"/>
</dbReference>
<dbReference type="InterPro" id="IPR025609">
    <property type="entry name" value="Lsm14-like_N"/>
</dbReference>
<protein>
    <recommendedName>
        <fullName evidence="9">Protein decapping 5</fullName>
    </recommendedName>
</protein>
<dbReference type="InterPro" id="IPR025761">
    <property type="entry name" value="FFD_box"/>
</dbReference>
<evidence type="ECO:0000259" key="6">
    <source>
        <dbReference type="PROSITE" id="PS51536"/>
    </source>
</evidence>
<dbReference type="InterPro" id="IPR025762">
    <property type="entry name" value="DFDF"/>
</dbReference>
<organism evidence="7 8">
    <name type="scientific">Carnegiea gigantea</name>
    <dbReference type="NCBI Taxonomy" id="171969"/>
    <lineage>
        <taxon>Eukaryota</taxon>
        <taxon>Viridiplantae</taxon>
        <taxon>Streptophyta</taxon>
        <taxon>Embryophyta</taxon>
        <taxon>Tracheophyta</taxon>
        <taxon>Spermatophyta</taxon>
        <taxon>Magnoliopsida</taxon>
        <taxon>eudicotyledons</taxon>
        <taxon>Gunneridae</taxon>
        <taxon>Pentapetalae</taxon>
        <taxon>Caryophyllales</taxon>
        <taxon>Cactineae</taxon>
        <taxon>Cactaceae</taxon>
        <taxon>Cactoideae</taxon>
        <taxon>Echinocereeae</taxon>
        <taxon>Carnegiea</taxon>
    </lineage>
</organism>
<dbReference type="SMART" id="SM01199">
    <property type="entry name" value="FDF"/>
    <property type="match status" value="1"/>
</dbReference>
<dbReference type="InterPro" id="IPR025768">
    <property type="entry name" value="TFG_box"/>
</dbReference>
<comment type="caution">
    <text evidence="7">The sequence shown here is derived from an EMBL/GenBank/DDBJ whole genome shotgun (WGS) entry which is preliminary data.</text>
</comment>